<dbReference type="Proteomes" id="UP000238296">
    <property type="component" value="Unassembled WGS sequence"/>
</dbReference>
<evidence type="ECO:0000256" key="1">
    <source>
        <dbReference type="ARBA" id="ARBA00023002"/>
    </source>
</evidence>
<name>A0A2S8BHK8_9MYCO</name>
<evidence type="ECO:0000313" key="3">
    <source>
        <dbReference type="EMBL" id="PQM46109.1"/>
    </source>
</evidence>
<dbReference type="EMBL" id="PPEA01000543">
    <property type="protein sequence ID" value="PQM46109.1"/>
    <property type="molecule type" value="Genomic_DNA"/>
</dbReference>
<dbReference type="InterPro" id="IPR036188">
    <property type="entry name" value="FAD/NAD-bd_sf"/>
</dbReference>
<dbReference type="AlphaFoldDB" id="A0A2S8BHK8"/>
<comment type="similarity">
    <text evidence="2">Belongs to the flavin-dependent halogenase family. Bacterial tryptophan halogenase subfamily.</text>
</comment>
<dbReference type="SUPFAM" id="SSF51905">
    <property type="entry name" value="FAD/NAD(P)-binding domain"/>
    <property type="match status" value="1"/>
</dbReference>
<dbReference type="PANTHER" id="PTHR43747">
    <property type="entry name" value="FAD-BINDING PROTEIN"/>
    <property type="match status" value="1"/>
</dbReference>
<accession>A0A2S8BHK8</accession>
<evidence type="ECO:0008006" key="5">
    <source>
        <dbReference type="Google" id="ProtNLM"/>
    </source>
</evidence>
<gene>
    <name evidence="3" type="ORF">C1Y40_03716</name>
</gene>
<dbReference type="PANTHER" id="PTHR43747:SF5">
    <property type="entry name" value="FAD-BINDING DOMAIN-CONTAINING PROTEIN"/>
    <property type="match status" value="1"/>
</dbReference>
<dbReference type="GO" id="GO:0016491">
    <property type="term" value="F:oxidoreductase activity"/>
    <property type="evidence" value="ECO:0007669"/>
    <property type="project" value="UniProtKB-KW"/>
</dbReference>
<proteinExistence type="inferred from homology"/>
<reference evidence="3 4" key="1">
    <citation type="journal article" date="2017" name="Int. J. Syst. Evol. Microbiol.">
        <title>Mycobacterium talmoniae sp. nov., a slowly growing mycobacterium isolated from human respiratory samples.</title>
        <authorList>
            <person name="Davidson R.M."/>
            <person name="DeGroote M.A."/>
            <person name="Marola J.L."/>
            <person name="Buss S."/>
            <person name="Jones V."/>
            <person name="McNeil M.R."/>
            <person name="Freifeld A.G."/>
            <person name="Elaine Epperson L."/>
            <person name="Hasan N.A."/>
            <person name="Jackson M."/>
            <person name="Iwen P.C."/>
            <person name="Salfinger M."/>
            <person name="Strong M."/>
        </authorList>
    </citation>
    <scope>NUCLEOTIDE SEQUENCE [LARGE SCALE GENOMIC DNA]</scope>
    <source>
        <strain evidence="3 4">ATCC BAA-2683</strain>
    </source>
</reference>
<comment type="caution">
    <text evidence="3">The sequence shown here is derived from an EMBL/GenBank/DDBJ whole genome shotgun (WGS) entry which is preliminary data.</text>
</comment>
<protein>
    <recommendedName>
        <fullName evidence="5">FAD-binding domain-containing protein</fullName>
    </recommendedName>
</protein>
<sequence>MPTRLVVGADGCHSTVAAATGAAEYLGTPAGRVFAWAYFDGVADREGRLRLGKRGDQGFLASPTDGGLYMAAIAIDRAHRDDFQTNRDRHFTDGLTKWPELADLLADATRAGPIRVISNWHGYFRQSVGPGWVLVGDAGHFKDPSPGQGISDALRQVQRLAESITSGFASGGSLDVQLQRWWQWRDRDANEMYWFAHDMATPGASTPLATRMLRDIAADAAATQQLLDVLNHDLRPSQLFTTGRVIKAAARALRDRPDLMWATLREIASAVKAEVYRARHRHPPSGQL</sequence>
<evidence type="ECO:0000256" key="2">
    <source>
        <dbReference type="ARBA" id="ARBA00038396"/>
    </source>
</evidence>
<keyword evidence="1" id="KW-0560">Oxidoreductase</keyword>
<dbReference type="InterPro" id="IPR050816">
    <property type="entry name" value="Flavin-dep_Halogenase_NPB"/>
</dbReference>
<dbReference type="PRINTS" id="PR00420">
    <property type="entry name" value="RNGMNOXGNASE"/>
</dbReference>
<evidence type="ECO:0000313" key="4">
    <source>
        <dbReference type="Proteomes" id="UP000238296"/>
    </source>
</evidence>
<dbReference type="Gene3D" id="3.50.50.60">
    <property type="entry name" value="FAD/NAD(P)-binding domain"/>
    <property type="match status" value="1"/>
</dbReference>
<organism evidence="3 4">
    <name type="scientific">Mycobacterium talmoniae</name>
    <dbReference type="NCBI Taxonomy" id="1858794"/>
    <lineage>
        <taxon>Bacteria</taxon>
        <taxon>Bacillati</taxon>
        <taxon>Actinomycetota</taxon>
        <taxon>Actinomycetes</taxon>
        <taxon>Mycobacteriales</taxon>
        <taxon>Mycobacteriaceae</taxon>
        <taxon>Mycobacterium</taxon>
    </lineage>
</organism>